<organism evidence="7 8">
    <name type="scientific">Alteromonas profundi</name>
    <dbReference type="NCBI Taxonomy" id="2696062"/>
    <lineage>
        <taxon>Bacteria</taxon>
        <taxon>Pseudomonadati</taxon>
        <taxon>Pseudomonadota</taxon>
        <taxon>Gammaproteobacteria</taxon>
        <taxon>Alteromonadales</taxon>
        <taxon>Alteromonadaceae</taxon>
        <taxon>Alteromonas/Salinimonas group</taxon>
        <taxon>Alteromonas</taxon>
    </lineage>
</organism>
<reference evidence="7 8" key="1">
    <citation type="submission" date="2020-01" db="EMBL/GenBank/DDBJ databases">
        <authorList>
            <person name="Chen J."/>
            <person name="Zhu S."/>
            <person name="Yang J."/>
        </authorList>
    </citation>
    <scope>NUCLEOTIDE SEQUENCE [LARGE SCALE GENOMIC DNA]</scope>
    <source>
        <strain evidence="7 8">345S023</strain>
    </source>
</reference>
<dbReference type="EMBL" id="JAAAWN010000010">
    <property type="protein sequence ID" value="NDV91367.1"/>
    <property type="molecule type" value="Genomic_DNA"/>
</dbReference>
<gene>
    <name evidence="7" type="ORF">GTH32_09265</name>
</gene>
<dbReference type="Gene3D" id="2.40.128.270">
    <property type="match status" value="1"/>
</dbReference>
<evidence type="ECO:0000313" key="8">
    <source>
        <dbReference type="Proteomes" id="UP000470213"/>
    </source>
</evidence>
<evidence type="ECO:0000256" key="2">
    <source>
        <dbReference type="ARBA" id="ARBA00023136"/>
    </source>
</evidence>
<evidence type="ECO:0000256" key="3">
    <source>
        <dbReference type="ARBA" id="ARBA00023139"/>
    </source>
</evidence>
<feature type="domain" description="C-type lysozyme inhibitor" evidence="6">
    <location>
        <begin position="160"/>
        <end position="222"/>
    </location>
</feature>
<keyword evidence="8" id="KW-1185">Reference proteome</keyword>
<dbReference type="Gene3D" id="2.40.128.200">
    <property type="match status" value="1"/>
</dbReference>
<keyword evidence="3" id="KW-0564">Palmitate</keyword>
<dbReference type="RefSeq" id="WP_163085006.1">
    <property type="nucleotide sequence ID" value="NZ_JAAAWN010000010.1"/>
</dbReference>
<dbReference type="AlphaFoldDB" id="A0A7X5RKY8"/>
<feature type="domain" description="DUF306" evidence="5">
    <location>
        <begin position="31"/>
        <end position="131"/>
    </location>
</feature>
<dbReference type="InterPro" id="IPR038670">
    <property type="entry name" value="HslJ-like_sf"/>
</dbReference>
<dbReference type="InterPro" id="IPR018660">
    <property type="entry name" value="MliC"/>
</dbReference>
<name>A0A7X5RKY8_9ALTE</name>
<evidence type="ECO:0000259" key="5">
    <source>
        <dbReference type="Pfam" id="PF03724"/>
    </source>
</evidence>
<evidence type="ECO:0000259" key="6">
    <source>
        <dbReference type="Pfam" id="PF09864"/>
    </source>
</evidence>
<dbReference type="Pfam" id="PF03724">
    <property type="entry name" value="META"/>
    <property type="match status" value="1"/>
</dbReference>
<dbReference type="InterPro" id="IPR005184">
    <property type="entry name" value="DUF306_Meta_HslJ"/>
</dbReference>
<accession>A0A7X5RKY8</accession>
<protein>
    <submittedName>
        <fullName evidence="7">META domain-containing protein</fullName>
    </submittedName>
</protein>
<dbReference type="PANTHER" id="PTHR35535">
    <property type="entry name" value="HEAT SHOCK PROTEIN HSLJ"/>
    <property type="match status" value="1"/>
</dbReference>
<evidence type="ECO:0000256" key="4">
    <source>
        <dbReference type="ARBA" id="ARBA00023288"/>
    </source>
</evidence>
<evidence type="ECO:0000256" key="1">
    <source>
        <dbReference type="ARBA" id="ARBA00022729"/>
    </source>
</evidence>
<dbReference type="PROSITE" id="PS51257">
    <property type="entry name" value="PROKAR_LIPOPROTEIN"/>
    <property type="match status" value="1"/>
</dbReference>
<dbReference type="PANTHER" id="PTHR35535:SF1">
    <property type="entry name" value="HEAT SHOCK PROTEIN HSLJ"/>
    <property type="match status" value="1"/>
</dbReference>
<dbReference type="InterPro" id="IPR053147">
    <property type="entry name" value="Hsp_HslJ-like"/>
</dbReference>
<keyword evidence="4" id="KW-0449">Lipoprotein</keyword>
<proteinExistence type="predicted"/>
<dbReference type="Proteomes" id="UP000470213">
    <property type="component" value="Unassembled WGS sequence"/>
</dbReference>
<evidence type="ECO:0000313" key="7">
    <source>
        <dbReference type="EMBL" id="NDV91367.1"/>
    </source>
</evidence>
<comment type="caution">
    <text evidence="7">The sequence shown here is derived from an EMBL/GenBank/DDBJ whole genome shotgun (WGS) entry which is preliminary data.</text>
</comment>
<keyword evidence="1" id="KW-0732">Signal</keyword>
<keyword evidence="2" id="KW-0472">Membrane</keyword>
<dbReference type="Pfam" id="PF09864">
    <property type="entry name" value="MliC"/>
    <property type="match status" value="1"/>
</dbReference>
<dbReference type="SUPFAM" id="SSF141488">
    <property type="entry name" value="YdhA-like"/>
    <property type="match status" value="1"/>
</dbReference>
<dbReference type="InterPro" id="IPR036328">
    <property type="entry name" value="MliC_sf"/>
</dbReference>
<sequence>MQLKIWTVISALALVSGCVSDPKPASPAPVLEGQWQVEDINNSGVIDSSFITLNVTGNTVSGSAGCNNFTGSITQSVDTISISKLTLTRKMCPPALMQQEQKYMQALSSIKQVDQRTDKPWVFLTNESAEVSIKLVATATNTETAARAKQDNSAPVRHQYNCNNVGDITMSFVGPEAITLTLPEESLVLKRERSASGARYVAEQAYFWNKGNTATLSYEGTEYSCTKL</sequence>